<dbReference type="InterPro" id="IPR050490">
    <property type="entry name" value="Bact_solute-bd_prot1"/>
</dbReference>
<reference evidence="1 2" key="1">
    <citation type="submission" date="2018-08" db="EMBL/GenBank/DDBJ databases">
        <title>Sequencing the genomes of 1000 actinobacteria strains.</title>
        <authorList>
            <person name="Klenk H.-P."/>
        </authorList>
    </citation>
    <scope>NUCLEOTIDE SEQUENCE [LARGE SCALE GENOMIC DNA]</scope>
    <source>
        <strain evidence="1 2">DSM 22891</strain>
    </source>
</reference>
<dbReference type="InterPro" id="IPR019546">
    <property type="entry name" value="TAT_signal_bac_arc"/>
</dbReference>
<sequence length="436" mass="47979">MRGLSRRRFLGGAAAGAASLVVTSGCGGDESPTSGSESKEFTLWSFWSEGEPNQKVLAAAIDNFSRASGVKVTVQWKGRTAMQSLLPSLNTRNVPADLIEANGSQLTTMFAPTGEALDLSDVYEAEVPGEARTVAEVVGEAYKQISTTPDGLVVMVPYQVSTYAWFYDGAAFPELTDSPPKTWEEFIALLDERKARGRRPVAQDGSVPGYNAYYIQHFARALAGDEGWAEAVTDTTGKTWREPEFVKAAEYVERFAKAGYFPDGFNASRFPAMQQKWAAGECDFLFGGTWLPRETQPYAKEGFEYRSFPFPSIEGRQPTLNVATYGFGIPKKARNPEPAKEFIRYFLQKKFQDQISTVAKEMPVRTDVPAAPVVAEAKRSLDSGAVNRVPSPPAYSEFSTKVLCPANDKLLFGEIDAATFIEQMVRESERFWSARG</sequence>
<gene>
    <name evidence="1" type="ORF">DFJ64_2599</name>
</gene>
<dbReference type="NCBIfam" id="TIGR01409">
    <property type="entry name" value="TAT_signal_seq"/>
    <property type="match status" value="1"/>
</dbReference>
<dbReference type="Pfam" id="PF13416">
    <property type="entry name" value="SBP_bac_8"/>
    <property type="match status" value="1"/>
</dbReference>
<name>A0A3D9VAH4_THECX</name>
<dbReference type="EMBL" id="QTUC01000001">
    <property type="protein sequence ID" value="REF37160.1"/>
    <property type="molecule type" value="Genomic_DNA"/>
</dbReference>
<dbReference type="AlphaFoldDB" id="A0A3D9VAH4"/>
<dbReference type="PANTHER" id="PTHR43649">
    <property type="entry name" value="ARABINOSE-BINDING PROTEIN-RELATED"/>
    <property type="match status" value="1"/>
</dbReference>
<comment type="caution">
    <text evidence="1">The sequence shown here is derived from an EMBL/GenBank/DDBJ whole genome shotgun (WGS) entry which is preliminary data.</text>
</comment>
<proteinExistence type="predicted"/>
<evidence type="ECO:0000313" key="1">
    <source>
        <dbReference type="EMBL" id="REF37160.1"/>
    </source>
</evidence>
<dbReference type="InterPro" id="IPR006311">
    <property type="entry name" value="TAT_signal"/>
</dbReference>
<dbReference type="Gene3D" id="3.40.190.10">
    <property type="entry name" value="Periplasmic binding protein-like II"/>
    <property type="match status" value="1"/>
</dbReference>
<organism evidence="1 2">
    <name type="scientific">Thermasporomyces composti</name>
    <dbReference type="NCBI Taxonomy" id="696763"/>
    <lineage>
        <taxon>Bacteria</taxon>
        <taxon>Bacillati</taxon>
        <taxon>Actinomycetota</taxon>
        <taxon>Actinomycetes</taxon>
        <taxon>Propionibacteriales</taxon>
        <taxon>Nocardioidaceae</taxon>
        <taxon>Thermasporomyces</taxon>
    </lineage>
</organism>
<dbReference type="OrthoDB" id="8663148at2"/>
<keyword evidence="2" id="KW-1185">Reference proteome</keyword>
<dbReference type="PROSITE" id="PS51257">
    <property type="entry name" value="PROKAR_LIPOPROTEIN"/>
    <property type="match status" value="1"/>
</dbReference>
<protein>
    <submittedName>
        <fullName evidence="1">Carbohydrate ABC transporter substrate-binding protein (CUT1 family)</fullName>
    </submittedName>
</protein>
<dbReference type="Proteomes" id="UP000256485">
    <property type="component" value="Unassembled WGS sequence"/>
</dbReference>
<dbReference type="RefSeq" id="WP_115850669.1">
    <property type="nucleotide sequence ID" value="NZ_QTUC01000001.1"/>
</dbReference>
<dbReference type="PROSITE" id="PS51318">
    <property type="entry name" value="TAT"/>
    <property type="match status" value="1"/>
</dbReference>
<dbReference type="InterPro" id="IPR006059">
    <property type="entry name" value="SBP"/>
</dbReference>
<evidence type="ECO:0000313" key="2">
    <source>
        <dbReference type="Proteomes" id="UP000256485"/>
    </source>
</evidence>
<accession>A0A3D9VAH4</accession>
<dbReference type="SUPFAM" id="SSF53850">
    <property type="entry name" value="Periplasmic binding protein-like II"/>
    <property type="match status" value="1"/>
</dbReference>